<keyword evidence="1" id="KW-1133">Transmembrane helix</keyword>
<dbReference type="EMBL" id="JADDIV010000003">
    <property type="protein sequence ID" value="MBE7368139.1"/>
    <property type="molecule type" value="Genomic_DNA"/>
</dbReference>
<keyword evidence="1" id="KW-0472">Membrane</keyword>
<evidence type="ECO:0000313" key="2">
    <source>
        <dbReference type="EMBL" id="MBE7368139.1"/>
    </source>
</evidence>
<feature type="transmembrane region" description="Helical" evidence="1">
    <location>
        <begin position="65"/>
        <end position="86"/>
    </location>
</feature>
<proteinExistence type="predicted"/>
<organism evidence="2 3">
    <name type="scientific">Ramlibacter pallidus</name>
    <dbReference type="NCBI Taxonomy" id="2780087"/>
    <lineage>
        <taxon>Bacteria</taxon>
        <taxon>Pseudomonadati</taxon>
        <taxon>Pseudomonadota</taxon>
        <taxon>Betaproteobacteria</taxon>
        <taxon>Burkholderiales</taxon>
        <taxon>Comamonadaceae</taxon>
        <taxon>Ramlibacter</taxon>
    </lineage>
</organism>
<reference evidence="2 3" key="1">
    <citation type="submission" date="2020-10" db="EMBL/GenBank/DDBJ databases">
        <title>Ramlibacter sp. HM2 16S ribosomal RNA gene Genome sequencing and assembly.</title>
        <authorList>
            <person name="Kang M."/>
        </authorList>
    </citation>
    <scope>NUCLEOTIDE SEQUENCE [LARGE SCALE GENOMIC DNA]</scope>
    <source>
        <strain evidence="2 3">HM2</strain>
    </source>
</reference>
<name>A0ABR9S3P2_9BURK</name>
<dbReference type="PANTHER" id="PTHR34703:SF1">
    <property type="entry name" value="ANTIPORTER SUBUNIT MNHG2-RELATED"/>
    <property type="match status" value="1"/>
</dbReference>
<comment type="caution">
    <text evidence="2">The sequence shown here is derived from an EMBL/GenBank/DDBJ whole genome shotgun (WGS) entry which is preliminary data.</text>
</comment>
<gene>
    <name evidence="2" type="ORF">IM787_11230</name>
</gene>
<keyword evidence="1" id="KW-0812">Transmembrane</keyword>
<dbReference type="InterPro" id="IPR005133">
    <property type="entry name" value="PhaG_MnhG_YufB"/>
</dbReference>
<feature type="transmembrane region" description="Helical" evidence="1">
    <location>
        <begin position="39"/>
        <end position="59"/>
    </location>
</feature>
<dbReference type="Pfam" id="PF03334">
    <property type="entry name" value="PhaG_MnhG_YufB"/>
    <property type="match status" value="1"/>
</dbReference>
<dbReference type="NCBIfam" id="TIGR01300">
    <property type="entry name" value="CPA3_mnhG_phaG"/>
    <property type="match status" value="1"/>
</dbReference>
<dbReference type="PANTHER" id="PTHR34703">
    <property type="entry name" value="ANTIPORTER SUBUNIT MNHG2-RELATED"/>
    <property type="match status" value="1"/>
</dbReference>
<keyword evidence="3" id="KW-1185">Reference proteome</keyword>
<accession>A0ABR9S3P2</accession>
<sequence>MSDVLVAALLVGSGLLALVGAIGLVRLPDFFLRMHAPSLAYTLGSWLVTLATVVHFTAHEGVLSLHAWLIIVLLSITAPVTTVLLARAALFRGRANAPEEVPPPLQEGGR</sequence>
<feature type="transmembrane region" description="Helical" evidence="1">
    <location>
        <begin position="6"/>
        <end position="27"/>
    </location>
</feature>
<protein>
    <submittedName>
        <fullName evidence="2">Monovalent cation/H(+) antiporter subunit G</fullName>
    </submittedName>
</protein>
<dbReference type="Proteomes" id="UP000806285">
    <property type="component" value="Unassembled WGS sequence"/>
</dbReference>
<dbReference type="RefSeq" id="WP_193676749.1">
    <property type="nucleotide sequence ID" value="NZ_JADDIV010000003.1"/>
</dbReference>
<evidence type="ECO:0000256" key="1">
    <source>
        <dbReference type="SAM" id="Phobius"/>
    </source>
</evidence>
<evidence type="ECO:0000313" key="3">
    <source>
        <dbReference type="Proteomes" id="UP000806285"/>
    </source>
</evidence>